<dbReference type="PANTHER" id="PTHR36510:SF3">
    <property type="entry name" value="CONSERVED PROTEIN"/>
    <property type="match status" value="1"/>
</dbReference>
<dbReference type="InterPro" id="IPR014746">
    <property type="entry name" value="Gln_synth/guanido_kin_cat_dom"/>
</dbReference>
<dbReference type="EMBL" id="AP022620">
    <property type="protein sequence ID" value="BBZ78149.1"/>
    <property type="molecule type" value="Genomic_DNA"/>
</dbReference>
<dbReference type="KEGG" id="many:MANY_34860"/>
<keyword evidence="2" id="KW-1185">Reference proteome</keyword>
<name>A0A6N4WAS9_9MYCO</name>
<sequence>MDEDEFHCGTRQFLESARNGLDGRLYWPGLGEVTADELVLRTLLPMADEGLRRWQVAAEVRDRYLGVIEGRAKTGRNGSAWQVATVRALQEQGVARPQALAEMLRRYCEQMHSNEPVHTWEQPT</sequence>
<evidence type="ECO:0008006" key="3">
    <source>
        <dbReference type="Google" id="ProtNLM"/>
    </source>
</evidence>
<organism evidence="1 2">
    <name type="scientific">Mycolicibacterium anyangense</name>
    <dbReference type="NCBI Taxonomy" id="1431246"/>
    <lineage>
        <taxon>Bacteria</taxon>
        <taxon>Bacillati</taxon>
        <taxon>Actinomycetota</taxon>
        <taxon>Actinomycetes</taxon>
        <taxon>Mycobacteriales</taxon>
        <taxon>Mycobacteriaceae</taxon>
        <taxon>Mycolicibacterium</taxon>
    </lineage>
</organism>
<accession>A0A6N4WAS9</accession>
<protein>
    <recommendedName>
        <fullName evidence="3">Glutamate--cysteine ligase</fullName>
    </recommendedName>
</protein>
<dbReference type="GO" id="GO:0016879">
    <property type="term" value="F:ligase activity, forming carbon-nitrogen bonds"/>
    <property type="evidence" value="ECO:0007669"/>
    <property type="project" value="TreeGrafter"/>
</dbReference>
<dbReference type="Proteomes" id="UP000467249">
    <property type="component" value="Chromosome"/>
</dbReference>
<dbReference type="AlphaFoldDB" id="A0A6N4WAS9"/>
<dbReference type="Gene3D" id="3.30.590.20">
    <property type="match status" value="1"/>
</dbReference>
<evidence type="ECO:0000313" key="1">
    <source>
        <dbReference type="EMBL" id="BBZ78149.1"/>
    </source>
</evidence>
<dbReference type="InterPro" id="IPR050141">
    <property type="entry name" value="GCL_type2/YbdK_subfam"/>
</dbReference>
<dbReference type="SUPFAM" id="SSF55931">
    <property type="entry name" value="Glutamine synthetase/guanido kinase"/>
    <property type="match status" value="1"/>
</dbReference>
<evidence type="ECO:0000313" key="2">
    <source>
        <dbReference type="Proteomes" id="UP000467249"/>
    </source>
</evidence>
<dbReference type="PANTHER" id="PTHR36510">
    <property type="entry name" value="GLUTAMATE--CYSTEINE LIGASE 2-RELATED"/>
    <property type="match status" value="1"/>
</dbReference>
<proteinExistence type="predicted"/>
<reference evidence="1 2" key="1">
    <citation type="journal article" date="2019" name="Emerg. Microbes Infect.">
        <title>Comprehensive subspecies identification of 175 nontuberculous mycobacteria species based on 7547 genomic profiles.</title>
        <authorList>
            <person name="Matsumoto Y."/>
            <person name="Kinjo T."/>
            <person name="Motooka D."/>
            <person name="Nabeya D."/>
            <person name="Jung N."/>
            <person name="Uechi K."/>
            <person name="Horii T."/>
            <person name="Iida T."/>
            <person name="Fujita J."/>
            <person name="Nakamura S."/>
        </authorList>
    </citation>
    <scope>NUCLEOTIDE SEQUENCE [LARGE SCALE GENOMIC DNA]</scope>
    <source>
        <strain evidence="1 2">JCM 30275</strain>
    </source>
</reference>
<gene>
    <name evidence="1" type="ORF">MANY_34860</name>
</gene>